<keyword evidence="1" id="KW-0614">Plasmid</keyword>
<organism evidence="1">
    <name type="scientific">Acinetobacter lwoffii</name>
    <dbReference type="NCBI Taxonomy" id="28090"/>
    <lineage>
        <taxon>Bacteria</taxon>
        <taxon>Pseudomonadati</taxon>
        <taxon>Pseudomonadota</taxon>
        <taxon>Gammaproteobacteria</taxon>
        <taxon>Moraxellales</taxon>
        <taxon>Moraxellaceae</taxon>
        <taxon>Acinetobacter</taxon>
    </lineage>
</organism>
<name>A0A385H779_ACILW</name>
<dbReference type="EMBL" id="CP032121">
    <property type="protein sequence ID" value="AXX83809.1"/>
    <property type="molecule type" value="Genomic_DNA"/>
</dbReference>
<proteinExistence type="predicted"/>
<evidence type="ECO:0000313" key="1">
    <source>
        <dbReference type="EMBL" id="AXX83809.1"/>
    </source>
</evidence>
<geneLocation type="plasmid" evidence="1">
    <name>pALWED2.6</name>
</geneLocation>
<sequence length="81" mass="9442">MKHPEIKPYDWIRVGNRNCVVMNIYPSNSPFGVCKVVFNPQKPTTHDVDWNGQQWFFPERPDFGGYGRDGCPFVRKLKQGI</sequence>
<dbReference type="RefSeq" id="WP_018680089.1">
    <property type="nucleotide sequence ID" value="NZ_CP032103.2"/>
</dbReference>
<protein>
    <submittedName>
        <fullName evidence="1">Uncharacterized protein</fullName>
    </submittedName>
</protein>
<dbReference type="AlphaFoldDB" id="A0A385H779"/>
<gene>
    <name evidence="1" type="ORF">ABPAL_E0003</name>
</gene>
<accession>A0A385H779</accession>
<reference evidence="1" key="1">
    <citation type="submission" date="2018-09" db="EMBL/GenBank/DDBJ databases">
        <title>Resistance of ancient and modern Acinetobacter lwoffii strains to heavy metals and arsenic revealed by genome analysis.</title>
        <authorList>
            <person name="Mindlin S."/>
            <person name="Petrenko A."/>
            <person name="Kurakov A."/>
            <person name="Beletsky A."/>
            <person name="Mardanov A."/>
            <person name="Petrova M."/>
        </authorList>
    </citation>
    <scope>NUCLEOTIDE SEQUENCE</scope>
    <source>
        <strain evidence="1">ED45-23</strain>
        <plasmid evidence="1">pALWED2.6</plasmid>
    </source>
</reference>